<accession>A0A1Y1UQ69</accession>
<feature type="compositionally biased region" description="Polar residues" evidence="1">
    <location>
        <begin position="691"/>
        <end position="701"/>
    </location>
</feature>
<dbReference type="Proteomes" id="UP000193218">
    <property type="component" value="Unassembled WGS sequence"/>
</dbReference>
<dbReference type="SUPFAM" id="SSF48425">
    <property type="entry name" value="Sec7 domain"/>
    <property type="match status" value="1"/>
</dbReference>
<feature type="compositionally biased region" description="Polar residues" evidence="1">
    <location>
        <begin position="606"/>
        <end position="634"/>
    </location>
</feature>
<feature type="region of interest" description="Disordered" evidence="1">
    <location>
        <begin position="538"/>
        <end position="640"/>
    </location>
</feature>
<evidence type="ECO:0000313" key="3">
    <source>
        <dbReference type="EMBL" id="ORX40181.1"/>
    </source>
</evidence>
<feature type="compositionally biased region" description="Low complexity" evidence="1">
    <location>
        <begin position="226"/>
        <end position="238"/>
    </location>
</feature>
<dbReference type="STRING" id="4999.A0A1Y1UQ69"/>
<evidence type="ECO:0000259" key="2">
    <source>
        <dbReference type="PROSITE" id="PS50190"/>
    </source>
</evidence>
<gene>
    <name evidence="3" type="ORF">BD324DRAFT_679226</name>
</gene>
<feature type="region of interest" description="Disordered" evidence="1">
    <location>
        <begin position="794"/>
        <end position="988"/>
    </location>
</feature>
<keyword evidence="4" id="KW-1185">Reference proteome</keyword>
<feature type="compositionally biased region" description="Low complexity" evidence="1">
    <location>
        <begin position="872"/>
        <end position="885"/>
    </location>
</feature>
<dbReference type="SMART" id="SM00222">
    <property type="entry name" value="Sec7"/>
    <property type="match status" value="1"/>
</dbReference>
<dbReference type="Gene3D" id="1.10.1000.11">
    <property type="entry name" value="Arf Nucleotide-binding Site Opener,domain 2"/>
    <property type="match status" value="1"/>
</dbReference>
<dbReference type="GO" id="GO:0005085">
    <property type="term" value="F:guanyl-nucleotide exchange factor activity"/>
    <property type="evidence" value="ECO:0007669"/>
    <property type="project" value="InterPro"/>
</dbReference>
<feature type="compositionally biased region" description="Low complexity" evidence="1">
    <location>
        <begin position="937"/>
        <end position="947"/>
    </location>
</feature>
<feature type="compositionally biased region" description="Acidic residues" evidence="1">
    <location>
        <begin position="369"/>
        <end position="387"/>
    </location>
</feature>
<name>A0A1Y1UQ69_9TREE</name>
<feature type="compositionally biased region" description="Polar residues" evidence="1">
    <location>
        <begin position="1"/>
        <end position="11"/>
    </location>
</feature>
<dbReference type="InParanoid" id="A0A1Y1UQ69"/>
<dbReference type="Gene3D" id="2.30.29.30">
    <property type="entry name" value="Pleckstrin-homology domain (PH domain)/Phosphotyrosine-binding domain (PTB)"/>
    <property type="match status" value="1"/>
</dbReference>
<dbReference type="GO" id="GO:0032012">
    <property type="term" value="P:regulation of ARF protein signal transduction"/>
    <property type="evidence" value="ECO:0007669"/>
    <property type="project" value="InterPro"/>
</dbReference>
<dbReference type="InterPro" id="IPR035999">
    <property type="entry name" value="Sec7_dom_sf"/>
</dbReference>
<dbReference type="InterPro" id="IPR000904">
    <property type="entry name" value="Sec7_dom"/>
</dbReference>
<feature type="compositionally biased region" description="Basic and acidic residues" evidence="1">
    <location>
        <begin position="46"/>
        <end position="55"/>
    </location>
</feature>
<protein>
    <recommendedName>
        <fullName evidence="2">SEC7 domain-containing protein</fullName>
    </recommendedName>
</protein>
<feature type="compositionally biased region" description="Polar residues" evidence="1">
    <location>
        <begin position="956"/>
        <end position="970"/>
    </location>
</feature>
<dbReference type="SUPFAM" id="SSF50729">
    <property type="entry name" value="PH domain-like"/>
    <property type="match status" value="1"/>
</dbReference>
<reference evidence="3 4" key="1">
    <citation type="submission" date="2017-03" db="EMBL/GenBank/DDBJ databases">
        <title>Widespread Adenine N6-methylation of Active Genes in Fungi.</title>
        <authorList>
            <consortium name="DOE Joint Genome Institute"/>
            <person name="Mondo S.J."/>
            <person name="Dannebaum R.O."/>
            <person name="Kuo R.C."/>
            <person name="Louie K.B."/>
            <person name="Bewick A.J."/>
            <person name="Labutti K."/>
            <person name="Haridas S."/>
            <person name="Kuo A."/>
            <person name="Salamov A."/>
            <person name="Ahrendt S.R."/>
            <person name="Lau R."/>
            <person name="Bowen B.P."/>
            <person name="Lipzen A."/>
            <person name="Sullivan W."/>
            <person name="Andreopoulos W.B."/>
            <person name="Clum A."/>
            <person name="Lindquist E."/>
            <person name="Daum C."/>
            <person name="Northen T.R."/>
            <person name="Ramamoorthy G."/>
            <person name="Schmitz R.J."/>
            <person name="Gryganskyi A."/>
            <person name="Culley D."/>
            <person name="Magnuson J."/>
            <person name="James T.Y."/>
            <person name="O'Malley M.A."/>
            <person name="Stajich J.E."/>
            <person name="Spatafora J.W."/>
            <person name="Visel A."/>
            <person name="Grigoriev I.V."/>
        </authorList>
    </citation>
    <scope>NUCLEOTIDE SEQUENCE [LARGE SCALE GENOMIC DNA]</scope>
    <source>
        <strain evidence="3 4">NRRL Y-17943</strain>
    </source>
</reference>
<feature type="compositionally biased region" description="Low complexity" evidence="1">
    <location>
        <begin position="708"/>
        <end position="720"/>
    </location>
</feature>
<feature type="compositionally biased region" description="Polar residues" evidence="1">
    <location>
        <begin position="801"/>
        <end position="810"/>
    </location>
</feature>
<evidence type="ECO:0000256" key="1">
    <source>
        <dbReference type="SAM" id="MobiDB-lite"/>
    </source>
</evidence>
<feature type="domain" description="SEC7" evidence="2">
    <location>
        <begin position="1083"/>
        <end position="1271"/>
    </location>
</feature>
<dbReference type="InterPro" id="IPR011993">
    <property type="entry name" value="PH-like_dom_sf"/>
</dbReference>
<comment type="caution">
    <text evidence="3">The sequence shown here is derived from an EMBL/GenBank/DDBJ whole genome shotgun (WGS) entry which is preliminary data.</text>
</comment>
<dbReference type="RefSeq" id="XP_021873966.1">
    <property type="nucleotide sequence ID" value="XM_022019032.1"/>
</dbReference>
<dbReference type="Pfam" id="PF01369">
    <property type="entry name" value="Sec7"/>
    <property type="match status" value="1"/>
</dbReference>
<feature type="region of interest" description="Disordered" evidence="1">
    <location>
        <begin position="669"/>
        <end position="727"/>
    </location>
</feature>
<feature type="region of interest" description="Disordered" evidence="1">
    <location>
        <begin position="196"/>
        <end position="431"/>
    </location>
</feature>
<dbReference type="GeneID" id="33560841"/>
<feature type="compositionally biased region" description="Low complexity" evidence="1">
    <location>
        <begin position="898"/>
        <end position="910"/>
    </location>
</feature>
<proteinExistence type="predicted"/>
<feature type="compositionally biased region" description="Basic and acidic residues" evidence="1">
    <location>
        <begin position="971"/>
        <end position="988"/>
    </location>
</feature>
<feature type="compositionally biased region" description="Basic and acidic residues" evidence="1">
    <location>
        <begin position="320"/>
        <end position="359"/>
    </location>
</feature>
<feature type="region of interest" description="Disordered" evidence="1">
    <location>
        <begin position="1"/>
        <end position="146"/>
    </location>
</feature>
<sequence length="1626" mass="176357">MFSASPIQSHASKPGSRSGRPASPEDASQVRSQAVAKLKRAASLPRKSDGRRPDRLPLNSGQEAGERCAAVQNDASTLNDAVEHVWSETHPSSLENDPPDDQEVLSPSPVAQYFSHADMYGGNYSTPGLQRSGSSSSSYHIPTPPQMTFGQMGTGYHAATPSSSTMPPDWAAMQLAQSYLPSLSPVPLPLPPSPYLTAGLSDTTPGPSVGRHTPSPLPTLGDLRNLQRSNSAAARAQAMSKLTGGRDTPSDGEGRAPTPLVQGGAPLQRAGTVGAPRFLGMPQPTPQPAIASPVEVLQPDSPEARPRLKRSFTVSSSNMGEERRSAVGRRMVERLAERRAAREKEEEQVRKLWEQRRAAAEASQSTTDAESEEDDGDGQPRDDEDLTETLPIVSRTSPVQEAAAMLAPPDGDNGLLSAPDRPASRGTMRSADEPFQYDSHLSRSLSTRTAKGTPAVIQERTAAMQDQPHTPDNDPIGRFNGLLNGEMGTATPQYTTPRRGLPHDSTSMDLALAGSVSPGESIMSRDVLGSMMFIMGRGSTTGPVGVRSRSGENWPSEVEENSGSDWGTPGREAVGGPVDSPLQHSPLGNRLSNGVPPQVPPKDNHSTASIASSIETRDSQVPPNASSIRDSTMSWEELGGPEDRAVPFDVLYHKKSGSMSAKIGRKIGTAIRKRSQSRSSASSSMTGEPMSPNSLSVVQTCTRRRSESSMSPGSASATRSMSRGSPNIAAIDPVRHQASISSLSPSLPSQADSAHTSLLQHQLENPSQTSFMPRADLNDPRIYNAKMSPFPGIANWEGMSTDPTPETSPQIAARNDLPATSRNDRPSISHGYLDSIVSASTSPDVGSRRESEESYGKRSWLAKAFGQQISPRSSASGMSRQGSSAIESGRSEPLPQESTNRSASSSSDPSTAMDPFAPPPAPKIDVRSVSLQHQHRSASPSVSVVPELSEEGSRLTRFTQATARPGTSTPRMDDTDIKSSQHAHADDVVQKMKRLDDLLTLSSDDPSRPDLLDDPPRKLLLAHQVLQVVNSHTVKDRFLLLFNDILVVAKPLLTRSLTANLDMEFVVKSVVPLNRVRISAFEGSPSSSPQRHLLDHFVDRFAEDPFLAVKNLVNASEGRANTTSIALILFNTPHIDREQLGIYLANDERVLRAYLQHCHIFKTRIDVALRHFLMTLRSPLDSDAFQLLLRNFAKYHFDANQTLLPYSRELAIELVFAIMELHDDHHGIYGFGKPGTCLKLDDFVKRFRSNDPHRLVPAALLEDIYFAITRNIMPQALNTHDHLDAGVEVETSPLISKLPFNVWSKPVRVTLPDIDPDFEIHLHGDGLEFDPPVLAFDQSAEASFVFRGKALGQTSIVFDRRGLNAIFYASMETGKTITIERGFMRHTFKVEFTTPPGDRRKYCFSLAHSETFARWANHLPRQVALVKQASLRVPVTIKERLRYAAEKMALAVLQDALAFHEPAPSHENGASPQKLRKSRSGSVSLAYASQDTGEKEAQLASFKNVVKTSETVFSKAAPMESSNSGPVQTGKELVLLCRQNSLLPGILELLEPGFGGLGTDLTRQPIGLESRSGRSTPLIHHVHNGSKSGRSTPLSAQLFPQASISRSRNNTPLPDVDRHRGMAGMI</sequence>
<dbReference type="PROSITE" id="PS50190">
    <property type="entry name" value="SEC7"/>
    <property type="match status" value="1"/>
</dbReference>
<feature type="compositionally biased region" description="Basic and acidic residues" evidence="1">
    <location>
        <begin position="846"/>
        <end position="856"/>
    </location>
</feature>
<dbReference type="EMBL" id="NBSH01000002">
    <property type="protein sequence ID" value="ORX40181.1"/>
    <property type="molecule type" value="Genomic_DNA"/>
</dbReference>
<dbReference type="OrthoDB" id="430364at2759"/>
<evidence type="ECO:0000313" key="4">
    <source>
        <dbReference type="Proteomes" id="UP000193218"/>
    </source>
</evidence>
<dbReference type="InterPro" id="IPR023394">
    <property type="entry name" value="Sec7_C_sf"/>
</dbReference>
<organism evidence="3 4">
    <name type="scientific">Kockovaella imperatae</name>
    <dbReference type="NCBI Taxonomy" id="4999"/>
    <lineage>
        <taxon>Eukaryota</taxon>
        <taxon>Fungi</taxon>
        <taxon>Dikarya</taxon>
        <taxon>Basidiomycota</taxon>
        <taxon>Agaricomycotina</taxon>
        <taxon>Tremellomycetes</taxon>
        <taxon>Tremellales</taxon>
        <taxon>Cuniculitremaceae</taxon>
        <taxon>Kockovaella</taxon>
    </lineage>
</organism>